<dbReference type="PANTHER" id="PTHR30087">
    <property type="entry name" value="INNER MEMBRANE PROTEIN"/>
    <property type="match status" value="1"/>
</dbReference>
<dbReference type="InterPro" id="IPR017087">
    <property type="entry name" value="UCP037004"/>
</dbReference>
<reference evidence="3" key="1">
    <citation type="submission" date="2017-06" db="EMBL/GenBank/DDBJ databases">
        <authorList>
            <person name="Varghese N."/>
            <person name="Submissions S."/>
        </authorList>
    </citation>
    <scope>NUCLEOTIDE SEQUENCE [LARGE SCALE GENOMIC DNA]</scope>
    <source>
        <strain evidence="3">JAD2</strain>
    </source>
</reference>
<protein>
    <submittedName>
        <fullName evidence="2">Uncharacterized conserved protein YbgA, DUF1722 family</fullName>
    </submittedName>
</protein>
<dbReference type="AlphaFoldDB" id="A0A212Q051"/>
<dbReference type="Pfam" id="PF08349">
    <property type="entry name" value="DUF1722"/>
    <property type="match status" value="1"/>
</dbReference>
<sequence>MGFPRPRVVVSACLGFAACRYDGSLIPHRVVEAMGRYVEFIPVCPEVEIGLGTPRPPVRLVQEKGTVRLMQPDTGKDLTEAMQRFARAFLDRLPPVDGFLLKNRSPSCAVKDAMVYTADGMRGPGLRAGLFAEAVLERFGDLPVEDEGRLTNRSIREHFFTAIFALAALRETLEEGRMKDLVAFHTRYKLLLMAYSPRRLGELGRIVANPERAPLETVRARYAAAFRAALRHPPHRPVVVNALLHAFGYFSDRLSRAEKAHFLETVAAYRARRLPLSTPLALLRSWTARFDEPYLRQQAFLLPFPEELISLEDSGRGEGWV</sequence>
<organism evidence="2 3">
    <name type="scientific">Thermoflexus hugenholtzii JAD2</name>
    <dbReference type="NCBI Taxonomy" id="877466"/>
    <lineage>
        <taxon>Bacteria</taxon>
        <taxon>Bacillati</taxon>
        <taxon>Chloroflexota</taxon>
        <taxon>Thermoflexia</taxon>
        <taxon>Thermoflexales</taxon>
        <taxon>Thermoflexaceae</taxon>
        <taxon>Thermoflexus</taxon>
    </lineage>
</organism>
<dbReference type="EMBL" id="FYEK01000003">
    <property type="protein sequence ID" value="SNB52721.1"/>
    <property type="molecule type" value="Genomic_DNA"/>
</dbReference>
<dbReference type="Proteomes" id="UP000197025">
    <property type="component" value="Unassembled WGS sequence"/>
</dbReference>
<evidence type="ECO:0000313" key="2">
    <source>
        <dbReference type="EMBL" id="SNB52721.1"/>
    </source>
</evidence>
<dbReference type="OrthoDB" id="9797779at2"/>
<accession>A0A212Q051</accession>
<dbReference type="InParanoid" id="A0A212Q051"/>
<feature type="domain" description="DUF1722" evidence="1">
    <location>
        <begin position="189"/>
        <end position="305"/>
    </location>
</feature>
<dbReference type="Pfam" id="PF04463">
    <property type="entry name" value="2-thiour_desulf"/>
    <property type="match status" value="1"/>
</dbReference>
<keyword evidence="3" id="KW-1185">Reference proteome</keyword>
<dbReference type="PIRSF" id="PIRSF037004">
    <property type="entry name" value="UCP037004"/>
    <property type="match status" value="1"/>
</dbReference>
<dbReference type="PROSITE" id="PS51257">
    <property type="entry name" value="PROKAR_LIPOPROTEIN"/>
    <property type="match status" value="1"/>
</dbReference>
<dbReference type="InterPro" id="IPR007553">
    <property type="entry name" value="2-thiour_desulf"/>
</dbReference>
<evidence type="ECO:0000313" key="3">
    <source>
        <dbReference type="Proteomes" id="UP000197025"/>
    </source>
</evidence>
<dbReference type="InterPro" id="IPR013560">
    <property type="entry name" value="DUF1722"/>
</dbReference>
<proteinExistence type="predicted"/>
<dbReference type="PANTHER" id="PTHR30087:SF0">
    <property type="entry name" value="INNER MEMBRANE PROTEIN"/>
    <property type="match status" value="1"/>
</dbReference>
<name>A0A212Q051_9CHLR</name>
<gene>
    <name evidence="2" type="ORF">SAMN02746019_00023680</name>
</gene>
<evidence type="ECO:0000259" key="1">
    <source>
        <dbReference type="Pfam" id="PF08349"/>
    </source>
</evidence>
<dbReference type="RefSeq" id="WP_088570135.1">
    <property type="nucleotide sequence ID" value="NZ_FYEK01000003.1"/>
</dbReference>